<comment type="subcellular location">
    <subcellularLocation>
        <location evidence="2">Membrane</location>
        <topology evidence="2">Multi-pass membrane protein</topology>
    </subcellularLocation>
</comment>
<dbReference type="PANTHER" id="PTHR42837">
    <property type="entry name" value="REGULATOR OF SIGMA-E PROTEASE RSEP"/>
    <property type="match status" value="1"/>
</dbReference>
<evidence type="ECO:0000256" key="3">
    <source>
        <dbReference type="ARBA" id="ARBA00007931"/>
    </source>
</evidence>
<feature type="domain" description="PDZ" evidence="12">
    <location>
        <begin position="111"/>
        <end position="174"/>
    </location>
</feature>
<evidence type="ECO:0000313" key="13">
    <source>
        <dbReference type="EMBL" id="SFA89764.1"/>
    </source>
</evidence>
<evidence type="ECO:0000256" key="2">
    <source>
        <dbReference type="ARBA" id="ARBA00004141"/>
    </source>
</evidence>
<evidence type="ECO:0000256" key="6">
    <source>
        <dbReference type="ARBA" id="ARBA00022801"/>
    </source>
</evidence>
<dbReference type="InterPro" id="IPR001478">
    <property type="entry name" value="PDZ"/>
</dbReference>
<keyword evidence="7 11" id="KW-0862">Zinc</keyword>
<dbReference type="SUPFAM" id="SSF50156">
    <property type="entry name" value="PDZ domain-like"/>
    <property type="match status" value="1"/>
</dbReference>
<dbReference type="Pfam" id="PF02163">
    <property type="entry name" value="Peptidase_M50"/>
    <property type="match status" value="1"/>
</dbReference>
<keyword evidence="10 11" id="KW-0472">Membrane</keyword>
<dbReference type="InterPro" id="IPR004387">
    <property type="entry name" value="Pept_M50_Zn"/>
</dbReference>
<dbReference type="InterPro" id="IPR008915">
    <property type="entry name" value="Peptidase_M50"/>
</dbReference>
<keyword evidence="6 11" id="KW-0378">Hydrolase</keyword>
<keyword evidence="4 13" id="KW-0645">Protease</keyword>
<dbReference type="NCBIfam" id="TIGR00054">
    <property type="entry name" value="RIP metalloprotease RseP"/>
    <property type="match status" value="1"/>
</dbReference>
<dbReference type="Proteomes" id="UP000198619">
    <property type="component" value="Unassembled WGS sequence"/>
</dbReference>
<evidence type="ECO:0000313" key="14">
    <source>
        <dbReference type="Proteomes" id="UP000198619"/>
    </source>
</evidence>
<dbReference type="CDD" id="cd23081">
    <property type="entry name" value="cpPDZ_EcRseP-like"/>
    <property type="match status" value="1"/>
</dbReference>
<protein>
    <recommendedName>
        <fullName evidence="11">Zinc metalloprotease</fullName>
        <ecNumber evidence="11">3.4.24.-</ecNumber>
    </recommendedName>
</protein>
<reference evidence="13 14" key="1">
    <citation type="submission" date="2016-10" db="EMBL/GenBank/DDBJ databases">
        <authorList>
            <person name="de Groot N.N."/>
        </authorList>
    </citation>
    <scope>NUCLEOTIDE SEQUENCE [LARGE SCALE GENOMIC DNA]</scope>
    <source>
        <strain evidence="13 14">DSM 12271</strain>
    </source>
</reference>
<dbReference type="Pfam" id="PF17820">
    <property type="entry name" value="PDZ_6"/>
    <property type="match status" value="1"/>
</dbReference>
<dbReference type="GO" id="GO:0016020">
    <property type="term" value="C:membrane"/>
    <property type="evidence" value="ECO:0007669"/>
    <property type="project" value="UniProtKB-SubCell"/>
</dbReference>
<name>A0A1I0WMI5_9CLOT</name>
<accession>A0A1I0WMI5</accession>
<dbReference type="CDD" id="cd06163">
    <property type="entry name" value="S2P-M50_PDZ_RseP-like"/>
    <property type="match status" value="1"/>
</dbReference>
<evidence type="ECO:0000256" key="9">
    <source>
        <dbReference type="ARBA" id="ARBA00023049"/>
    </source>
</evidence>
<proteinExistence type="inferred from homology"/>
<comment type="similarity">
    <text evidence="3 11">Belongs to the peptidase M50B family.</text>
</comment>
<evidence type="ECO:0000256" key="7">
    <source>
        <dbReference type="ARBA" id="ARBA00022833"/>
    </source>
</evidence>
<comment type="cofactor">
    <cofactor evidence="1 11">
        <name>Zn(2+)</name>
        <dbReference type="ChEBI" id="CHEBI:29105"/>
    </cofactor>
</comment>
<dbReference type="GO" id="GO:0004222">
    <property type="term" value="F:metalloendopeptidase activity"/>
    <property type="evidence" value="ECO:0007669"/>
    <property type="project" value="InterPro"/>
</dbReference>
<dbReference type="GO" id="GO:0006508">
    <property type="term" value="P:proteolysis"/>
    <property type="evidence" value="ECO:0007669"/>
    <property type="project" value="UniProtKB-KW"/>
</dbReference>
<feature type="transmembrane region" description="Helical" evidence="11">
    <location>
        <begin position="88"/>
        <end position="111"/>
    </location>
</feature>
<dbReference type="EMBL" id="FOKI01000005">
    <property type="protein sequence ID" value="SFA89764.1"/>
    <property type="molecule type" value="Genomic_DNA"/>
</dbReference>
<keyword evidence="9 11" id="KW-0482">Metalloprotease</keyword>
<feature type="transmembrane region" description="Helical" evidence="11">
    <location>
        <begin position="258"/>
        <end position="280"/>
    </location>
</feature>
<evidence type="ECO:0000259" key="12">
    <source>
        <dbReference type="SMART" id="SM00228"/>
    </source>
</evidence>
<dbReference type="InterPro" id="IPR041489">
    <property type="entry name" value="PDZ_6"/>
</dbReference>
<dbReference type="OrthoDB" id="9782003at2"/>
<evidence type="ECO:0000256" key="4">
    <source>
        <dbReference type="ARBA" id="ARBA00022670"/>
    </source>
</evidence>
<keyword evidence="11" id="KW-0479">Metal-binding</keyword>
<evidence type="ECO:0000256" key="5">
    <source>
        <dbReference type="ARBA" id="ARBA00022692"/>
    </source>
</evidence>
<evidence type="ECO:0000256" key="11">
    <source>
        <dbReference type="RuleBase" id="RU362031"/>
    </source>
</evidence>
<dbReference type="PANTHER" id="PTHR42837:SF2">
    <property type="entry name" value="MEMBRANE METALLOPROTEASE ARASP2, CHLOROPLASTIC-RELATED"/>
    <property type="match status" value="1"/>
</dbReference>
<evidence type="ECO:0000256" key="10">
    <source>
        <dbReference type="ARBA" id="ARBA00023136"/>
    </source>
</evidence>
<dbReference type="AlphaFoldDB" id="A0A1I0WMI5"/>
<keyword evidence="8 11" id="KW-1133">Transmembrane helix</keyword>
<dbReference type="STRING" id="84698.SAMN04488528_1005194"/>
<organism evidence="13 14">
    <name type="scientific">Clostridium frigidicarnis</name>
    <dbReference type="NCBI Taxonomy" id="84698"/>
    <lineage>
        <taxon>Bacteria</taxon>
        <taxon>Bacillati</taxon>
        <taxon>Bacillota</taxon>
        <taxon>Clostridia</taxon>
        <taxon>Eubacteriales</taxon>
        <taxon>Clostridiaceae</taxon>
        <taxon>Clostridium</taxon>
    </lineage>
</organism>
<dbReference type="InterPro" id="IPR036034">
    <property type="entry name" value="PDZ_sf"/>
</dbReference>
<evidence type="ECO:0000256" key="8">
    <source>
        <dbReference type="ARBA" id="ARBA00022989"/>
    </source>
</evidence>
<dbReference type="RefSeq" id="WP_090039339.1">
    <property type="nucleotide sequence ID" value="NZ_FOKI01000005.1"/>
</dbReference>
<evidence type="ECO:0000256" key="1">
    <source>
        <dbReference type="ARBA" id="ARBA00001947"/>
    </source>
</evidence>
<dbReference type="Gene3D" id="2.30.42.10">
    <property type="match status" value="1"/>
</dbReference>
<keyword evidence="14" id="KW-1185">Reference proteome</keyword>
<sequence>MYFVIALLALGVLIIIHELGHFIMAKVNGVTVEEFSIGMGPKLFAINGGKTQYTIRILPIGGYVKMHGESEEANDEGSFSKKSPLQRISIILAGPIMNLILPIIIYTIIALSYGYSTTEIKATIPDSPAETAKILSGDKITKINDKKVSTWEDLSTEIYTSKDSTLKLEVKRNDSVKEIKLTPELNAEENRYMIGIEPARINKPSFGQSIVYGLEETKSIIKQTFTALKTLVTGKASFKTDVGGPVSMIRISGAAAKAGIVTLLTLVAYISIQLAIFNLIPFPALDGGWTLLLLIELISGKKVNDKIVGTLNYIGFSILLLLMFLVTIKDILFPIKL</sequence>
<gene>
    <name evidence="13" type="ORF">SAMN04488528_1005194</name>
</gene>
<dbReference type="EC" id="3.4.24.-" evidence="11"/>
<keyword evidence="5 11" id="KW-0812">Transmembrane</keyword>
<feature type="transmembrane region" description="Helical" evidence="11">
    <location>
        <begin position="313"/>
        <end position="332"/>
    </location>
</feature>
<dbReference type="GO" id="GO:0046872">
    <property type="term" value="F:metal ion binding"/>
    <property type="evidence" value="ECO:0007669"/>
    <property type="project" value="UniProtKB-KW"/>
</dbReference>
<dbReference type="SMART" id="SM00228">
    <property type="entry name" value="PDZ"/>
    <property type="match status" value="1"/>
</dbReference>